<dbReference type="NCBIfam" id="NF033749">
    <property type="entry name" value="bact_hemeryth"/>
    <property type="match status" value="1"/>
</dbReference>
<gene>
    <name evidence="5" type="ORF">JK634_16265</name>
</gene>
<feature type="domain" description="Hemerythrin-like" evidence="4">
    <location>
        <begin position="10"/>
        <end position="124"/>
    </location>
</feature>
<keyword evidence="3" id="KW-0408">Iron</keyword>
<dbReference type="Gene3D" id="1.20.120.50">
    <property type="entry name" value="Hemerythrin-like"/>
    <property type="match status" value="1"/>
</dbReference>
<sequence length="133" mass="16127">MFNWKDEYYTGVDFIDEQHKRLFEIAGMAYDVYKNDFIVDKFDRIVEIINELKDYTEYHFGEEEAFMIKNNYKKFLSHKVEHDDLMKDINGIDFSKIDKDQEKSLLDLINFVIDWIQNHILKVDLNMTKEVIN</sequence>
<dbReference type="Pfam" id="PF01814">
    <property type="entry name" value="Hemerythrin"/>
    <property type="match status" value="1"/>
</dbReference>
<keyword evidence="2" id="KW-0479">Metal-binding</keyword>
<reference evidence="5" key="1">
    <citation type="submission" date="2021-01" db="EMBL/GenBank/DDBJ databases">
        <title>Genome public.</title>
        <authorList>
            <person name="Liu C."/>
            <person name="Sun Q."/>
        </authorList>
    </citation>
    <scope>NUCLEOTIDE SEQUENCE</scope>
    <source>
        <strain evidence="5">YIM B02565</strain>
    </source>
</reference>
<comment type="caution">
    <text evidence="5">The sequence shown here is derived from an EMBL/GenBank/DDBJ whole genome shotgun (WGS) entry which is preliminary data.</text>
</comment>
<evidence type="ECO:0000313" key="5">
    <source>
        <dbReference type="EMBL" id="MBL4933350.1"/>
    </source>
</evidence>
<evidence type="ECO:0000256" key="3">
    <source>
        <dbReference type="ARBA" id="ARBA00023004"/>
    </source>
</evidence>
<dbReference type="InterPro" id="IPR012827">
    <property type="entry name" value="Hemerythrin_metal-bd"/>
</dbReference>
<dbReference type="CDD" id="cd12107">
    <property type="entry name" value="Hemerythrin"/>
    <property type="match status" value="1"/>
</dbReference>
<name>A0A937FG54_9CLOT</name>
<dbReference type="Proteomes" id="UP000623681">
    <property type="component" value="Unassembled WGS sequence"/>
</dbReference>
<dbReference type="PANTHER" id="PTHR37164">
    <property type="entry name" value="BACTERIOHEMERYTHRIN"/>
    <property type="match status" value="1"/>
</dbReference>
<dbReference type="InterPro" id="IPR035938">
    <property type="entry name" value="Hemerythrin-like_sf"/>
</dbReference>
<dbReference type="EMBL" id="JAESWA010000024">
    <property type="protein sequence ID" value="MBL4933350.1"/>
    <property type="molecule type" value="Genomic_DNA"/>
</dbReference>
<evidence type="ECO:0000256" key="2">
    <source>
        <dbReference type="ARBA" id="ARBA00022723"/>
    </source>
</evidence>
<dbReference type="NCBIfam" id="TIGR02481">
    <property type="entry name" value="hemeryth_dom"/>
    <property type="match status" value="1"/>
</dbReference>
<dbReference type="PANTHER" id="PTHR37164:SF1">
    <property type="entry name" value="BACTERIOHEMERYTHRIN"/>
    <property type="match status" value="1"/>
</dbReference>
<organism evidence="5 6">
    <name type="scientific">Clostridium paridis</name>
    <dbReference type="NCBI Taxonomy" id="2803863"/>
    <lineage>
        <taxon>Bacteria</taxon>
        <taxon>Bacillati</taxon>
        <taxon>Bacillota</taxon>
        <taxon>Clostridia</taxon>
        <taxon>Eubacteriales</taxon>
        <taxon>Clostridiaceae</taxon>
        <taxon>Clostridium</taxon>
    </lineage>
</organism>
<protein>
    <submittedName>
        <fullName evidence="5">Hemerythrin family protein</fullName>
    </submittedName>
</protein>
<evidence type="ECO:0000256" key="1">
    <source>
        <dbReference type="ARBA" id="ARBA00010587"/>
    </source>
</evidence>
<dbReference type="InterPro" id="IPR050669">
    <property type="entry name" value="Hemerythrin"/>
</dbReference>
<comment type="similarity">
    <text evidence="1">Belongs to the hemerythrin family.</text>
</comment>
<proteinExistence type="inferred from homology"/>
<dbReference type="InterPro" id="IPR012312">
    <property type="entry name" value="Hemerythrin-like"/>
</dbReference>
<dbReference type="SUPFAM" id="SSF47188">
    <property type="entry name" value="Hemerythrin-like"/>
    <property type="match status" value="1"/>
</dbReference>
<evidence type="ECO:0000259" key="4">
    <source>
        <dbReference type="Pfam" id="PF01814"/>
    </source>
</evidence>
<dbReference type="PROSITE" id="PS00550">
    <property type="entry name" value="HEMERYTHRINS"/>
    <property type="match status" value="1"/>
</dbReference>
<dbReference type="InterPro" id="IPR016131">
    <property type="entry name" value="Haemerythrin_Fe_BS"/>
</dbReference>
<dbReference type="RefSeq" id="WP_202768790.1">
    <property type="nucleotide sequence ID" value="NZ_JAESWA010000024.1"/>
</dbReference>
<accession>A0A937FG54</accession>
<evidence type="ECO:0000313" key="6">
    <source>
        <dbReference type="Proteomes" id="UP000623681"/>
    </source>
</evidence>
<dbReference type="AlphaFoldDB" id="A0A937FG54"/>
<keyword evidence="6" id="KW-1185">Reference proteome</keyword>
<dbReference type="GO" id="GO:0046872">
    <property type="term" value="F:metal ion binding"/>
    <property type="evidence" value="ECO:0007669"/>
    <property type="project" value="UniProtKB-KW"/>
</dbReference>